<dbReference type="GO" id="GO:0016829">
    <property type="term" value="F:lyase activity"/>
    <property type="evidence" value="ECO:0007669"/>
    <property type="project" value="UniProtKB-KW"/>
</dbReference>
<evidence type="ECO:0000259" key="2">
    <source>
        <dbReference type="SMART" id="SM00429"/>
    </source>
</evidence>
<dbReference type="InterPro" id="IPR011042">
    <property type="entry name" value="6-blade_b-propeller_TolB-like"/>
</dbReference>
<comment type="caution">
    <text evidence="3">The sequence shown here is derived from an EMBL/GenBank/DDBJ whole genome shotgun (WGS) entry which is preliminary data.</text>
</comment>
<dbReference type="SUPFAM" id="SSF101898">
    <property type="entry name" value="NHL repeat"/>
    <property type="match status" value="2"/>
</dbReference>
<evidence type="ECO:0000313" key="4">
    <source>
        <dbReference type="Proteomes" id="UP000680038"/>
    </source>
</evidence>
<dbReference type="PANTHER" id="PTHR13833">
    <property type="match status" value="1"/>
</dbReference>
<dbReference type="CDD" id="cd00603">
    <property type="entry name" value="IPT_PCSR"/>
    <property type="match status" value="1"/>
</dbReference>
<dbReference type="EC" id="4.2.99.-" evidence="3"/>
<protein>
    <submittedName>
        <fullName evidence="3">Virginiamycin B lyase</fullName>
        <ecNumber evidence="3">4.2.99.-</ecNumber>
    </submittedName>
</protein>
<dbReference type="Gene3D" id="2.60.40.10">
    <property type="entry name" value="Immunoglobulins"/>
    <property type="match status" value="1"/>
</dbReference>
<dbReference type="AlphaFoldDB" id="A0A916NMC9"/>
<keyword evidence="4" id="KW-1185">Reference proteome</keyword>
<dbReference type="InterPro" id="IPR013783">
    <property type="entry name" value="Ig-like_fold"/>
</dbReference>
<dbReference type="Gene3D" id="2.120.10.30">
    <property type="entry name" value="TolB, C-terminal domain"/>
    <property type="match status" value="3"/>
</dbReference>
<keyword evidence="3" id="KW-0456">Lyase</keyword>
<dbReference type="RefSeq" id="WP_215240139.1">
    <property type="nucleotide sequence ID" value="NZ_CAJRAF010000002.1"/>
</dbReference>
<dbReference type="PANTHER" id="PTHR13833:SF71">
    <property type="entry name" value="NHL DOMAIN-CONTAINING PROTEIN"/>
    <property type="match status" value="1"/>
</dbReference>
<accession>A0A916NMC9</accession>
<dbReference type="EMBL" id="CAJRAF010000002">
    <property type="protein sequence ID" value="CAG5005868.1"/>
    <property type="molecule type" value="Genomic_DNA"/>
</dbReference>
<evidence type="ECO:0000256" key="1">
    <source>
        <dbReference type="ARBA" id="ARBA00022737"/>
    </source>
</evidence>
<dbReference type="InterPro" id="IPR001258">
    <property type="entry name" value="NHL_repeat"/>
</dbReference>
<dbReference type="SMART" id="SM00429">
    <property type="entry name" value="IPT"/>
    <property type="match status" value="1"/>
</dbReference>
<keyword evidence="1" id="KW-0677">Repeat</keyword>
<dbReference type="PROSITE" id="PS51257">
    <property type="entry name" value="PROKAR_LIPOPROTEIN"/>
    <property type="match status" value="1"/>
</dbReference>
<reference evidence="3" key="1">
    <citation type="submission" date="2021-04" db="EMBL/GenBank/DDBJ databases">
        <authorList>
            <person name="Rodrigo-Torres L."/>
            <person name="Arahal R. D."/>
            <person name="Lucena T."/>
        </authorList>
    </citation>
    <scope>NUCLEOTIDE SEQUENCE</scope>
    <source>
        <strain evidence="3">CECT 9275</strain>
    </source>
</reference>
<gene>
    <name evidence="3" type="primary">vgb_1</name>
    <name evidence="3" type="ORF">DYBT9275_03671</name>
</gene>
<name>A0A916NMC9_9BACT</name>
<organism evidence="3 4">
    <name type="scientific">Dyadobacter helix</name>
    <dbReference type="NCBI Taxonomy" id="2822344"/>
    <lineage>
        <taxon>Bacteria</taxon>
        <taxon>Pseudomonadati</taxon>
        <taxon>Bacteroidota</taxon>
        <taxon>Cytophagia</taxon>
        <taxon>Cytophagales</taxon>
        <taxon>Spirosomataceae</taxon>
        <taxon>Dyadobacter</taxon>
    </lineage>
</organism>
<dbReference type="InterPro" id="IPR013658">
    <property type="entry name" value="SGL"/>
</dbReference>
<sequence>MKFRLILLLVILVACSEKGTEEIISKPSLASFSPASGGKGTVVTFSGENFGSDVSKVSVKLNSMDARIISVSDKAITAEVPGKSGYGNFELKINGETFTTTEKFRYLYSGTVSYFSGGESGYADGPAQAVKFSGIYNILYDKGNIYTVDLGNCMIRKTILDGSTSTIVGTPHSGFQDGKGDEALMKFPIGMDITPDGVIYVADAYNSAIRKVTTDGTLTTYTGNPQRSGYEDGSLQHAKFKTPYGVKLDQSGNLWVCDTENARIRKITPDGNVSTYAGSTEGYADGTLKEAKFKMPAYLTFDEAGNMYIADKHNHCIRLITPAGQVSTIAGQPTQNGYADGKGNAAKFDQPSNIQVDKLGMMYVTDLYNHCVRLIYPDGTVTTLAGKPGKSGYAEGKGQDALFYHPQGSTLDPAGNLYISDSYNNRIRKITIE</sequence>
<dbReference type="Pfam" id="PF01833">
    <property type="entry name" value="TIG"/>
    <property type="match status" value="1"/>
</dbReference>
<proteinExistence type="predicted"/>
<dbReference type="Pfam" id="PF08450">
    <property type="entry name" value="SGL"/>
    <property type="match status" value="1"/>
</dbReference>
<dbReference type="InterPro" id="IPR002909">
    <property type="entry name" value="IPT_dom"/>
</dbReference>
<evidence type="ECO:0000313" key="3">
    <source>
        <dbReference type="EMBL" id="CAG5005868.1"/>
    </source>
</evidence>
<dbReference type="Proteomes" id="UP000680038">
    <property type="component" value="Unassembled WGS sequence"/>
</dbReference>
<dbReference type="InterPro" id="IPR014756">
    <property type="entry name" value="Ig_E-set"/>
</dbReference>
<feature type="domain" description="IPT/TIG" evidence="2">
    <location>
        <begin position="26"/>
        <end position="107"/>
    </location>
</feature>
<dbReference type="SUPFAM" id="SSF81296">
    <property type="entry name" value="E set domains"/>
    <property type="match status" value="1"/>
</dbReference>
<dbReference type="Pfam" id="PF01436">
    <property type="entry name" value="NHL"/>
    <property type="match status" value="1"/>
</dbReference>